<name>A0AAW0FSR1_9APHY</name>
<dbReference type="InterPro" id="IPR006861">
    <property type="entry name" value="HABP4_PAIRBP1-bd"/>
</dbReference>
<protein>
    <recommendedName>
        <fullName evidence="2">Hyaluronan/mRNA-binding protein domain-containing protein</fullName>
    </recommendedName>
</protein>
<organism evidence="3 4">
    <name type="scientific">Cerrena zonata</name>
    <dbReference type="NCBI Taxonomy" id="2478898"/>
    <lineage>
        <taxon>Eukaryota</taxon>
        <taxon>Fungi</taxon>
        <taxon>Dikarya</taxon>
        <taxon>Basidiomycota</taxon>
        <taxon>Agaricomycotina</taxon>
        <taxon>Agaricomycetes</taxon>
        <taxon>Polyporales</taxon>
        <taxon>Cerrenaceae</taxon>
        <taxon>Cerrena</taxon>
    </lineage>
</organism>
<dbReference type="AlphaFoldDB" id="A0AAW0FSR1"/>
<gene>
    <name evidence="3" type="ORF">QCA50_016641</name>
</gene>
<feature type="compositionally biased region" description="Acidic residues" evidence="1">
    <location>
        <begin position="41"/>
        <end position="59"/>
    </location>
</feature>
<dbReference type="EMBL" id="JASBNA010000050">
    <property type="protein sequence ID" value="KAK7680401.1"/>
    <property type="molecule type" value="Genomic_DNA"/>
</dbReference>
<feature type="region of interest" description="Disordered" evidence="1">
    <location>
        <begin position="1"/>
        <end position="86"/>
    </location>
</feature>
<feature type="region of interest" description="Disordered" evidence="1">
    <location>
        <begin position="118"/>
        <end position="143"/>
    </location>
</feature>
<evidence type="ECO:0000259" key="2">
    <source>
        <dbReference type="Pfam" id="PF04774"/>
    </source>
</evidence>
<dbReference type="Pfam" id="PF04774">
    <property type="entry name" value="HABP4_PAI-RBP1"/>
    <property type="match status" value="1"/>
</dbReference>
<evidence type="ECO:0000256" key="1">
    <source>
        <dbReference type="SAM" id="MobiDB-lite"/>
    </source>
</evidence>
<sequence>MTRTERASYPRAINRDRSESKNAMDKSLPKHGAGPHNWGSYEDELDLETSADYDEEEEVVKESAKSTEKSIPVVGERRASVASMTEQDREAARKARLHALERGDIDLGTIARTSVAVSTSPPTDIPITSDANTSTLKLNGDKH</sequence>
<reference evidence="3 4" key="1">
    <citation type="submission" date="2022-09" db="EMBL/GenBank/DDBJ databases">
        <authorList>
            <person name="Palmer J.M."/>
        </authorList>
    </citation>
    <scope>NUCLEOTIDE SEQUENCE [LARGE SCALE GENOMIC DNA]</scope>
    <source>
        <strain evidence="3 4">DSM 7382</strain>
    </source>
</reference>
<comment type="caution">
    <text evidence="3">The sequence shown here is derived from an EMBL/GenBank/DDBJ whole genome shotgun (WGS) entry which is preliminary data.</text>
</comment>
<evidence type="ECO:0000313" key="4">
    <source>
        <dbReference type="Proteomes" id="UP001385951"/>
    </source>
</evidence>
<feature type="domain" description="Hyaluronan/mRNA-binding protein" evidence="2">
    <location>
        <begin position="18"/>
        <end position="76"/>
    </location>
</feature>
<accession>A0AAW0FSR1</accession>
<keyword evidence="4" id="KW-1185">Reference proteome</keyword>
<proteinExistence type="predicted"/>
<dbReference type="Proteomes" id="UP001385951">
    <property type="component" value="Unassembled WGS sequence"/>
</dbReference>
<feature type="compositionally biased region" description="Basic and acidic residues" evidence="1">
    <location>
        <begin position="1"/>
        <end position="28"/>
    </location>
</feature>
<evidence type="ECO:0000313" key="3">
    <source>
        <dbReference type="EMBL" id="KAK7680401.1"/>
    </source>
</evidence>